<dbReference type="Gene3D" id="2.130.10.10">
    <property type="entry name" value="YVTN repeat-like/Quinoprotein amine dehydrogenase"/>
    <property type="match status" value="1"/>
</dbReference>
<dbReference type="SMART" id="SM00564">
    <property type="entry name" value="PQQ"/>
    <property type="match status" value="3"/>
</dbReference>
<dbReference type="InterPro" id="IPR011047">
    <property type="entry name" value="Quinoprotein_ADH-like_sf"/>
</dbReference>
<evidence type="ECO:0000313" key="3">
    <source>
        <dbReference type="EMBL" id="AUV80252.1"/>
    </source>
</evidence>
<accession>A0A2I8VE98</accession>
<organism evidence="3 4">
    <name type="scientific">Salinigranum rubrum</name>
    <dbReference type="NCBI Taxonomy" id="755307"/>
    <lineage>
        <taxon>Archaea</taxon>
        <taxon>Methanobacteriati</taxon>
        <taxon>Methanobacteriota</taxon>
        <taxon>Stenosarchaea group</taxon>
        <taxon>Halobacteria</taxon>
        <taxon>Halobacteriales</taxon>
        <taxon>Haloferacaceae</taxon>
        <taxon>Salinigranum</taxon>
    </lineage>
</organism>
<protein>
    <recommendedName>
        <fullName evidence="2">Pyrrolo-quinoline quinone repeat domain-containing protein</fullName>
    </recommendedName>
</protein>
<dbReference type="AlphaFoldDB" id="A0A2I8VE98"/>
<dbReference type="EMBL" id="CP026309">
    <property type="protein sequence ID" value="AUV80252.1"/>
    <property type="molecule type" value="Genomic_DNA"/>
</dbReference>
<evidence type="ECO:0000313" key="4">
    <source>
        <dbReference type="Proteomes" id="UP000236584"/>
    </source>
</evidence>
<evidence type="ECO:0000259" key="2">
    <source>
        <dbReference type="Pfam" id="PF13360"/>
    </source>
</evidence>
<name>A0A2I8VE98_9EURY</name>
<proteinExistence type="predicted"/>
<dbReference type="GeneID" id="35590430"/>
<dbReference type="SUPFAM" id="SSF50998">
    <property type="entry name" value="Quinoprotein alcohol dehydrogenase-like"/>
    <property type="match status" value="1"/>
</dbReference>
<dbReference type="OrthoDB" id="8638at2157"/>
<dbReference type="PROSITE" id="PS51257">
    <property type="entry name" value="PROKAR_LIPOPROTEIN"/>
    <property type="match status" value="1"/>
</dbReference>
<dbReference type="PANTHER" id="PTHR34512">
    <property type="entry name" value="CELL SURFACE PROTEIN"/>
    <property type="match status" value="1"/>
</dbReference>
<feature type="compositionally biased region" description="Low complexity" evidence="1">
    <location>
        <begin position="37"/>
        <end position="48"/>
    </location>
</feature>
<dbReference type="Pfam" id="PF13360">
    <property type="entry name" value="PQQ_2"/>
    <property type="match status" value="1"/>
</dbReference>
<sequence length="331" mass="35028">MVNRRAFLASLGTLVGAGCATRSDTESPAEPTPEPTAEPTTTPTVSATRPDERAAPDSVDSAWPMPAHDSGRSNFSPDATGPTTLPADLWSVPFEASLSDPVVADGTVYVGGDDGAVRALDARTGAEQWTTALDAPAETPWVVGDRLFVPTPGAVVALDADGGGSVRRFETPARSDFVAARHGLYYVDASGPTVVALERSGERRWEAEINEPWQSPLLTSDEHVFVSTGAHWNEPWTFAVDTGQFEWNRRPEPGGSDMIAERFVSEGTVFAVDPMFGEVEAAVVDSGGTTRSGVRASTPTPRSCWRAAPTTSTSPPNTPTRCCTLSRRPAG</sequence>
<feature type="compositionally biased region" description="Low complexity" evidence="1">
    <location>
        <begin position="306"/>
        <end position="324"/>
    </location>
</feature>
<dbReference type="InterPro" id="IPR002372">
    <property type="entry name" value="PQQ_rpt_dom"/>
</dbReference>
<feature type="region of interest" description="Disordered" evidence="1">
    <location>
        <begin position="288"/>
        <end position="331"/>
    </location>
</feature>
<gene>
    <name evidence="3" type="ORF">C2R22_00035</name>
</gene>
<feature type="compositionally biased region" description="Polar residues" evidence="1">
    <location>
        <begin position="288"/>
        <end position="301"/>
    </location>
</feature>
<dbReference type="InterPro" id="IPR018391">
    <property type="entry name" value="PQQ_b-propeller_rpt"/>
</dbReference>
<dbReference type="Proteomes" id="UP000236584">
    <property type="component" value="Chromosome"/>
</dbReference>
<feature type="compositionally biased region" description="Polar residues" evidence="1">
    <location>
        <begin position="72"/>
        <end position="82"/>
    </location>
</feature>
<dbReference type="RefSeq" id="WP_103423760.1">
    <property type="nucleotide sequence ID" value="NZ_CP026309.1"/>
</dbReference>
<keyword evidence="4" id="KW-1185">Reference proteome</keyword>
<dbReference type="PANTHER" id="PTHR34512:SF30">
    <property type="entry name" value="OUTER MEMBRANE PROTEIN ASSEMBLY FACTOR BAMB"/>
    <property type="match status" value="1"/>
</dbReference>
<feature type="region of interest" description="Disordered" evidence="1">
    <location>
        <begin position="15"/>
        <end position="82"/>
    </location>
</feature>
<dbReference type="InterPro" id="IPR015943">
    <property type="entry name" value="WD40/YVTN_repeat-like_dom_sf"/>
</dbReference>
<feature type="domain" description="Pyrrolo-quinoline quinone repeat" evidence="2">
    <location>
        <begin position="89"/>
        <end position="163"/>
    </location>
</feature>
<reference evidence="3 4" key="1">
    <citation type="submission" date="2018-01" db="EMBL/GenBank/DDBJ databases">
        <title>Complete genome sequence of Salinigranum rubrum GX10T, an extremely halophilic archaeon isolated from a marine solar saltern.</title>
        <authorList>
            <person name="Han S."/>
        </authorList>
    </citation>
    <scope>NUCLEOTIDE SEQUENCE [LARGE SCALE GENOMIC DNA]</scope>
    <source>
        <strain evidence="3 4">GX10</strain>
    </source>
</reference>
<evidence type="ECO:0000256" key="1">
    <source>
        <dbReference type="SAM" id="MobiDB-lite"/>
    </source>
</evidence>
<dbReference type="KEGG" id="srub:C2R22_00035"/>